<reference evidence="1 2" key="1">
    <citation type="journal article" date="2017" name="Gigascience">
        <title>Draft genome of the honey bee ectoparasitic mite, Tropilaelaps mercedesae, is shaped by the parasitic life history.</title>
        <authorList>
            <person name="Dong X."/>
            <person name="Armstrong S.D."/>
            <person name="Xia D."/>
            <person name="Makepeace B.L."/>
            <person name="Darby A.C."/>
            <person name="Kadowaki T."/>
        </authorList>
    </citation>
    <scope>NUCLEOTIDE SEQUENCE [LARGE SCALE GENOMIC DNA]</scope>
    <source>
        <strain evidence="1">Wuxi-XJTLU</strain>
    </source>
</reference>
<dbReference type="InParanoid" id="A0A1V9XRN9"/>
<evidence type="ECO:0000313" key="1">
    <source>
        <dbReference type="EMBL" id="OQR76121.1"/>
    </source>
</evidence>
<dbReference type="EMBL" id="MNPL01005282">
    <property type="protein sequence ID" value="OQR76121.1"/>
    <property type="molecule type" value="Genomic_DNA"/>
</dbReference>
<name>A0A1V9XRN9_9ACAR</name>
<organism evidence="1 2">
    <name type="scientific">Tropilaelaps mercedesae</name>
    <dbReference type="NCBI Taxonomy" id="418985"/>
    <lineage>
        <taxon>Eukaryota</taxon>
        <taxon>Metazoa</taxon>
        <taxon>Ecdysozoa</taxon>
        <taxon>Arthropoda</taxon>
        <taxon>Chelicerata</taxon>
        <taxon>Arachnida</taxon>
        <taxon>Acari</taxon>
        <taxon>Parasitiformes</taxon>
        <taxon>Mesostigmata</taxon>
        <taxon>Gamasina</taxon>
        <taxon>Dermanyssoidea</taxon>
        <taxon>Laelapidae</taxon>
        <taxon>Tropilaelaps</taxon>
    </lineage>
</organism>
<accession>A0A1V9XRN9</accession>
<dbReference type="Proteomes" id="UP000192247">
    <property type="component" value="Unassembled WGS sequence"/>
</dbReference>
<dbReference type="AlphaFoldDB" id="A0A1V9XRN9"/>
<comment type="caution">
    <text evidence="1">The sequence shown here is derived from an EMBL/GenBank/DDBJ whole genome shotgun (WGS) entry which is preliminary data.</text>
</comment>
<proteinExistence type="predicted"/>
<sequence length="201" mass="21633">MSVRQLRGGAKLLELFAVEPTHLPSENWNQLRDVLRSYFPSLDSSLNIGKCCHGDVFELSVVSALSVGALIAQDFSKSSASPGQELSGRLKTLCDYRGPEVDAIKDFCEVVCTGERVAAKVREIIGIWMESGTTLGTASSAGTMVTGSNSDLLSVSTCSSASSSSSCAHPMRPPQSPLYALRTPENQQRIRDKYSQEVKAL</sequence>
<evidence type="ECO:0000313" key="2">
    <source>
        <dbReference type="Proteomes" id="UP000192247"/>
    </source>
</evidence>
<gene>
    <name evidence="1" type="ORF">BIW11_03143</name>
</gene>
<protein>
    <submittedName>
        <fullName evidence="1">Uncharacterized protein</fullName>
    </submittedName>
</protein>
<keyword evidence="2" id="KW-1185">Reference proteome</keyword>